<dbReference type="EMBL" id="JARFPK010000054">
    <property type="protein sequence ID" value="MDF0591660.1"/>
    <property type="molecule type" value="Genomic_DNA"/>
</dbReference>
<reference evidence="1 2" key="1">
    <citation type="submission" date="2023-03" db="EMBL/GenBank/DDBJ databases">
        <title>WGS of Methanotrichaceae archaeon Mx.</title>
        <authorList>
            <person name="Sorokin D.Y."/>
            <person name="Merkel A.Y."/>
        </authorList>
    </citation>
    <scope>NUCLEOTIDE SEQUENCE [LARGE SCALE GENOMIC DNA]</scope>
    <source>
        <strain evidence="1 2">Mx</strain>
    </source>
</reference>
<dbReference type="Pfam" id="PF05133">
    <property type="entry name" value="SPP1_portal"/>
    <property type="match status" value="1"/>
</dbReference>
<organism evidence="1 2">
    <name type="scientific">Candidatus Methanocrinis natronophilus</name>
    <dbReference type="NCBI Taxonomy" id="3033396"/>
    <lineage>
        <taxon>Archaea</taxon>
        <taxon>Methanobacteriati</taxon>
        <taxon>Methanobacteriota</taxon>
        <taxon>Stenosarchaea group</taxon>
        <taxon>Methanomicrobia</taxon>
        <taxon>Methanotrichales</taxon>
        <taxon>Methanotrichaceae</taxon>
        <taxon>Methanocrinis</taxon>
    </lineage>
</organism>
<gene>
    <name evidence="1" type="ORF">P0O15_10870</name>
</gene>
<name>A0ABT5XAC6_9EURY</name>
<comment type="caution">
    <text evidence="1">The sequence shown here is derived from an EMBL/GenBank/DDBJ whole genome shotgun (WGS) entry which is preliminary data.</text>
</comment>
<evidence type="ECO:0000313" key="2">
    <source>
        <dbReference type="Proteomes" id="UP001220010"/>
    </source>
</evidence>
<dbReference type="RefSeq" id="WP_316967387.1">
    <property type="nucleotide sequence ID" value="NZ_JARFPK010000054.1"/>
</dbReference>
<keyword evidence="2" id="KW-1185">Reference proteome</keyword>
<dbReference type="InterPro" id="IPR021145">
    <property type="entry name" value="Portal_protein_SPP1_Gp6-like"/>
</dbReference>
<sequence length="460" mass="51037">MTTVHTDLSFLNPMQKWPPAADQARLARYATNRLLLEGDHDLVFTGLNEDDAPRIVKMRVNWFKRISTLFADLAVGAPPAIRADENQQPNLDRIVEDNSLSLTVYDLFTDLIAFGDGVLKVRWNGERGVISRIDPRLWFPVVDPDDVGTYTHHVLAWEVKKGDEKYVKVEIHWPGTVEHRLLKLNTAGDEILETAPLPTIDRYATLKEEEETGVPDFLVVPFSNLKSGDGVHGMDDFRGISDLVEEIERRLIKISGTLDVFADPWMAGPPGLRVKDPTTGEVVWASDEKYISITEGEKVPEVITWDANMAATFSHIEAVLGQLYVMAELSPAAFGETKSGLAESGSALKRLLLPTLAKVGRLRLRVKPGLLEVLRTTAELEVASRMSGAESLTNLTVEWRENLPVDPLEAAKVEATRRGAMATSIWGSLSRLDPDATEEDLDDEEARIKAEMVGTVEPLL</sequence>
<accession>A0ABT5XAC6</accession>
<evidence type="ECO:0000313" key="1">
    <source>
        <dbReference type="EMBL" id="MDF0591660.1"/>
    </source>
</evidence>
<dbReference type="Proteomes" id="UP001220010">
    <property type="component" value="Unassembled WGS sequence"/>
</dbReference>
<proteinExistence type="predicted"/>
<protein>
    <submittedName>
        <fullName evidence="1">Phage portal protein</fullName>
    </submittedName>
</protein>